<sequence>MDEIRTFDSRISAIPVQEIDSQKGEIDFQPEITLPEAAEIRNAGPEIDLPHGEIDFLGGKLNFQPVNDVGQQPFATENGESSRRPARQRGMPQRLRDCEVFRDSDINNNGDLIHFALRAESKPGFGSLASWTEMLAWEMLWTFAGLVISCHGSCGIGCKDCHGDEVYELLELYNGFDYYGSTWMCYHAMH</sequence>
<dbReference type="AlphaFoldDB" id="A0A9D4ZTJ9"/>
<evidence type="ECO:0000313" key="2">
    <source>
        <dbReference type="EMBL" id="KAI5382959.1"/>
    </source>
</evidence>
<protein>
    <submittedName>
        <fullName evidence="2">Uncharacterized protein</fullName>
    </submittedName>
</protein>
<organism evidence="2 3">
    <name type="scientific">Pisum sativum</name>
    <name type="common">Garden pea</name>
    <name type="synonym">Lathyrus oleraceus</name>
    <dbReference type="NCBI Taxonomy" id="3888"/>
    <lineage>
        <taxon>Eukaryota</taxon>
        <taxon>Viridiplantae</taxon>
        <taxon>Streptophyta</taxon>
        <taxon>Embryophyta</taxon>
        <taxon>Tracheophyta</taxon>
        <taxon>Spermatophyta</taxon>
        <taxon>Magnoliopsida</taxon>
        <taxon>eudicotyledons</taxon>
        <taxon>Gunneridae</taxon>
        <taxon>Pentapetalae</taxon>
        <taxon>rosids</taxon>
        <taxon>fabids</taxon>
        <taxon>Fabales</taxon>
        <taxon>Fabaceae</taxon>
        <taxon>Papilionoideae</taxon>
        <taxon>50 kb inversion clade</taxon>
        <taxon>NPAAA clade</taxon>
        <taxon>Hologalegina</taxon>
        <taxon>IRL clade</taxon>
        <taxon>Fabeae</taxon>
        <taxon>Lathyrus</taxon>
    </lineage>
</organism>
<comment type="caution">
    <text evidence="2">The sequence shown here is derived from an EMBL/GenBank/DDBJ whole genome shotgun (WGS) entry which is preliminary data.</text>
</comment>
<evidence type="ECO:0000256" key="1">
    <source>
        <dbReference type="SAM" id="MobiDB-lite"/>
    </source>
</evidence>
<gene>
    <name evidence="2" type="ORF">KIW84_070384</name>
</gene>
<dbReference type="EMBL" id="JAMSHJ010000007">
    <property type="protein sequence ID" value="KAI5382959.1"/>
    <property type="molecule type" value="Genomic_DNA"/>
</dbReference>
<dbReference type="Proteomes" id="UP001058974">
    <property type="component" value="Chromosome 7"/>
</dbReference>
<evidence type="ECO:0000313" key="3">
    <source>
        <dbReference type="Proteomes" id="UP001058974"/>
    </source>
</evidence>
<proteinExistence type="predicted"/>
<accession>A0A9D4ZTJ9</accession>
<keyword evidence="3" id="KW-1185">Reference proteome</keyword>
<reference evidence="2 3" key="1">
    <citation type="journal article" date="2022" name="Nat. Genet.">
        <title>Improved pea reference genome and pan-genome highlight genomic features and evolutionary characteristics.</title>
        <authorList>
            <person name="Yang T."/>
            <person name="Liu R."/>
            <person name="Luo Y."/>
            <person name="Hu S."/>
            <person name="Wang D."/>
            <person name="Wang C."/>
            <person name="Pandey M.K."/>
            <person name="Ge S."/>
            <person name="Xu Q."/>
            <person name="Li N."/>
            <person name="Li G."/>
            <person name="Huang Y."/>
            <person name="Saxena R.K."/>
            <person name="Ji Y."/>
            <person name="Li M."/>
            <person name="Yan X."/>
            <person name="He Y."/>
            <person name="Liu Y."/>
            <person name="Wang X."/>
            <person name="Xiang C."/>
            <person name="Varshney R.K."/>
            <person name="Ding H."/>
            <person name="Gao S."/>
            <person name="Zong X."/>
        </authorList>
    </citation>
    <scope>NUCLEOTIDE SEQUENCE [LARGE SCALE GENOMIC DNA]</scope>
    <source>
        <strain evidence="2 3">cv. Zhongwan 6</strain>
    </source>
</reference>
<dbReference type="Gramene" id="Psat07G0038400-T1">
    <property type="protein sequence ID" value="KAI5382959.1"/>
    <property type="gene ID" value="KIW84_070384"/>
</dbReference>
<name>A0A9D4ZTJ9_PEA</name>
<feature type="compositionally biased region" description="Polar residues" evidence="1">
    <location>
        <begin position="69"/>
        <end position="79"/>
    </location>
</feature>
<feature type="region of interest" description="Disordered" evidence="1">
    <location>
        <begin position="68"/>
        <end position="92"/>
    </location>
</feature>